<protein>
    <submittedName>
        <fullName evidence="2">Uncharacterized protein</fullName>
    </submittedName>
</protein>
<evidence type="ECO:0000313" key="2">
    <source>
        <dbReference type="EMBL" id="KAF6236383.1"/>
    </source>
</evidence>
<keyword evidence="1" id="KW-0472">Membrane</keyword>
<feature type="transmembrane region" description="Helical" evidence="1">
    <location>
        <begin position="104"/>
        <end position="127"/>
    </location>
</feature>
<keyword evidence="3" id="KW-1185">Reference proteome</keyword>
<feature type="transmembrane region" description="Helical" evidence="1">
    <location>
        <begin position="64"/>
        <end position="84"/>
    </location>
</feature>
<name>A0A8H6L5L0_9LECA</name>
<dbReference type="Proteomes" id="UP000578531">
    <property type="component" value="Unassembled WGS sequence"/>
</dbReference>
<dbReference type="EMBL" id="JACCJC010000019">
    <property type="protein sequence ID" value="KAF6236383.1"/>
    <property type="molecule type" value="Genomic_DNA"/>
</dbReference>
<comment type="caution">
    <text evidence="2">The sequence shown here is derived from an EMBL/GenBank/DDBJ whole genome shotgun (WGS) entry which is preliminary data.</text>
</comment>
<proteinExistence type="predicted"/>
<evidence type="ECO:0000313" key="3">
    <source>
        <dbReference type="Proteomes" id="UP000578531"/>
    </source>
</evidence>
<evidence type="ECO:0000256" key="1">
    <source>
        <dbReference type="SAM" id="Phobius"/>
    </source>
</evidence>
<dbReference type="GeneID" id="59287137"/>
<dbReference type="RefSeq" id="XP_037165729.1">
    <property type="nucleotide sequence ID" value="XM_037307391.1"/>
</dbReference>
<dbReference type="AlphaFoldDB" id="A0A8H6L5L0"/>
<accession>A0A8H6L5L0</accession>
<keyword evidence="1" id="KW-0812">Transmembrane</keyword>
<sequence>MHTPGLKSMIIPEGRPCPILAEEISNWSNSSQVSTFGLMASAHDPTILRPSPRLRCYLVAAKRYSPCSAIVIFSFALGASVSRFCKLQYIFPAMAEDVHASKTGTLLAADITLILLSATAVALRLLSRRLPRAGLWYDDYAIMVAMPLAWMLPILNLIGWSSLSS</sequence>
<keyword evidence="1" id="KW-1133">Transmembrane helix</keyword>
<organism evidence="2 3">
    <name type="scientific">Letharia columbiana</name>
    <dbReference type="NCBI Taxonomy" id="112416"/>
    <lineage>
        <taxon>Eukaryota</taxon>
        <taxon>Fungi</taxon>
        <taxon>Dikarya</taxon>
        <taxon>Ascomycota</taxon>
        <taxon>Pezizomycotina</taxon>
        <taxon>Lecanoromycetes</taxon>
        <taxon>OSLEUM clade</taxon>
        <taxon>Lecanoromycetidae</taxon>
        <taxon>Lecanorales</taxon>
        <taxon>Lecanorineae</taxon>
        <taxon>Parmeliaceae</taxon>
        <taxon>Letharia</taxon>
    </lineage>
</organism>
<gene>
    <name evidence="2" type="ORF">HO173_005474</name>
</gene>
<feature type="transmembrane region" description="Helical" evidence="1">
    <location>
        <begin position="139"/>
        <end position="160"/>
    </location>
</feature>
<reference evidence="2 3" key="1">
    <citation type="journal article" date="2020" name="Genomics">
        <title>Complete, high-quality genomes from long-read metagenomic sequencing of two wolf lichen thalli reveals enigmatic genome architecture.</title>
        <authorList>
            <person name="McKenzie S.K."/>
            <person name="Walston R.F."/>
            <person name="Allen J.L."/>
        </authorList>
    </citation>
    <scope>NUCLEOTIDE SEQUENCE [LARGE SCALE GENOMIC DNA]</scope>
    <source>
        <strain evidence="2">WasteWater2</strain>
    </source>
</reference>